<dbReference type="RefSeq" id="WP_054521360.1">
    <property type="nucleotide sequence ID" value="NZ_LGKO01000003.1"/>
</dbReference>
<dbReference type="PANTHER" id="PTHR43080:SF2">
    <property type="entry name" value="CBS DOMAIN-CONTAINING PROTEIN"/>
    <property type="match status" value="1"/>
</dbReference>
<proteinExistence type="predicted"/>
<feature type="domain" description="CBS" evidence="3">
    <location>
        <begin position="76"/>
        <end position="131"/>
    </location>
</feature>
<dbReference type="SUPFAM" id="SSF54631">
    <property type="entry name" value="CBS-domain pair"/>
    <property type="match status" value="1"/>
</dbReference>
<keyword evidence="1 2" id="KW-0129">CBS domain</keyword>
<dbReference type="Proteomes" id="UP000050544">
    <property type="component" value="Unassembled WGS sequence"/>
</dbReference>
<dbReference type="SMART" id="SM00116">
    <property type="entry name" value="CBS"/>
    <property type="match status" value="2"/>
</dbReference>
<dbReference type="Gene3D" id="3.10.580.10">
    <property type="entry name" value="CBS-domain"/>
    <property type="match status" value="1"/>
</dbReference>
<dbReference type="Pfam" id="PF00571">
    <property type="entry name" value="CBS"/>
    <property type="match status" value="2"/>
</dbReference>
<dbReference type="PANTHER" id="PTHR43080">
    <property type="entry name" value="CBS DOMAIN-CONTAINING PROTEIN CBSX3, MITOCHONDRIAL"/>
    <property type="match status" value="1"/>
</dbReference>
<accession>A0A0P6XSP8</accession>
<evidence type="ECO:0000256" key="1">
    <source>
        <dbReference type="ARBA" id="ARBA00023122"/>
    </source>
</evidence>
<evidence type="ECO:0000256" key="2">
    <source>
        <dbReference type="PROSITE-ProRule" id="PRU00703"/>
    </source>
</evidence>
<name>A0A0P6XSP8_9CHLR</name>
<dbReference type="AlphaFoldDB" id="A0A0P6XSP8"/>
<dbReference type="OrthoDB" id="9802114at2"/>
<protein>
    <recommendedName>
        <fullName evidence="3">CBS domain-containing protein</fullName>
    </recommendedName>
</protein>
<dbReference type="InterPro" id="IPR051257">
    <property type="entry name" value="Diverse_CBS-Domain"/>
</dbReference>
<organism evidence="4 5">
    <name type="scientific">Thermanaerothrix daxensis</name>
    <dbReference type="NCBI Taxonomy" id="869279"/>
    <lineage>
        <taxon>Bacteria</taxon>
        <taxon>Bacillati</taxon>
        <taxon>Chloroflexota</taxon>
        <taxon>Anaerolineae</taxon>
        <taxon>Anaerolineales</taxon>
        <taxon>Anaerolineaceae</taxon>
        <taxon>Thermanaerothrix</taxon>
    </lineage>
</organism>
<evidence type="ECO:0000313" key="4">
    <source>
        <dbReference type="EMBL" id="KPL83381.1"/>
    </source>
</evidence>
<dbReference type="InterPro" id="IPR044725">
    <property type="entry name" value="CBSX3_CBS_dom"/>
</dbReference>
<reference evidence="4 5" key="1">
    <citation type="submission" date="2015-07" db="EMBL/GenBank/DDBJ databases">
        <title>Whole genome sequence of Thermanaerothrix daxensis DSM 23592.</title>
        <authorList>
            <person name="Hemp J."/>
            <person name="Ward L.M."/>
            <person name="Pace L.A."/>
            <person name="Fischer W.W."/>
        </authorList>
    </citation>
    <scope>NUCLEOTIDE SEQUENCE [LARGE SCALE GENOMIC DNA]</scope>
    <source>
        <strain evidence="4 5">GNS-1</strain>
    </source>
</reference>
<dbReference type="EMBL" id="LGKO01000003">
    <property type="protein sequence ID" value="KPL83381.1"/>
    <property type="molecule type" value="Genomic_DNA"/>
</dbReference>
<dbReference type="PROSITE" id="PS51371">
    <property type="entry name" value="CBS"/>
    <property type="match status" value="2"/>
</dbReference>
<comment type="caution">
    <text evidence="4">The sequence shown here is derived from an EMBL/GenBank/DDBJ whole genome shotgun (WGS) entry which is preliminary data.</text>
</comment>
<dbReference type="PATRIC" id="fig|869279.4.peg.2751"/>
<gene>
    <name evidence="4" type="ORF">SE15_06775</name>
</gene>
<evidence type="ECO:0000259" key="3">
    <source>
        <dbReference type="PROSITE" id="PS51371"/>
    </source>
</evidence>
<keyword evidence="5" id="KW-1185">Reference proteome</keyword>
<evidence type="ECO:0000313" key="5">
    <source>
        <dbReference type="Proteomes" id="UP000050544"/>
    </source>
</evidence>
<dbReference type="STRING" id="869279.SE15_06775"/>
<sequence length="147" mass="16657">MAIVKNLLDMKGREVWSVTPDTPLRNTLKLMAEKNIGAVLVLEEGKIVGIFSERDYARYAASRESLLLDEPVKNFMTRSVYYVSPQQTVEECMALMTAKHIRHLPVLEGDQLVGVISIGDVVKQLLEEKEITIQSLENYIRGRTHTI</sequence>
<dbReference type="InterPro" id="IPR000644">
    <property type="entry name" value="CBS_dom"/>
</dbReference>
<feature type="domain" description="CBS" evidence="3">
    <location>
        <begin position="10"/>
        <end position="70"/>
    </location>
</feature>
<dbReference type="CDD" id="cd04623">
    <property type="entry name" value="CBS_pair_bac_euk"/>
    <property type="match status" value="1"/>
</dbReference>
<dbReference type="InterPro" id="IPR046342">
    <property type="entry name" value="CBS_dom_sf"/>
</dbReference>